<comment type="caution">
    <text evidence="1">The sequence shown here is derived from an EMBL/GenBank/DDBJ whole genome shotgun (WGS) entry which is preliminary data.</text>
</comment>
<organism evidence="1 2">
    <name type="scientific">Tumebacillus flagellatus</name>
    <dbReference type="NCBI Taxonomy" id="1157490"/>
    <lineage>
        <taxon>Bacteria</taxon>
        <taxon>Bacillati</taxon>
        <taxon>Bacillota</taxon>
        <taxon>Bacilli</taxon>
        <taxon>Bacillales</taxon>
        <taxon>Alicyclobacillaceae</taxon>
        <taxon>Tumebacillus</taxon>
    </lineage>
</organism>
<gene>
    <name evidence="1" type="ORF">EL26_03825</name>
</gene>
<accession>A0A074LRB6</accession>
<dbReference type="RefSeq" id="WP_038084584.1">
    <property type="nucleotide sequence ID" value="NZ_JMIR01000003.1"/>
</dbReference>
<evidence type="ECO:0000313" key="2">
    <source>
        <dbReference type="Proteomes" id="UP000027931"/>
    </source>
</evidence>
<proteinExistence type="predicted"/>
<dbReference type="Proteomes" id="UP000027931">
    <property type="component" value="Unassembled WGS sequence"/>
</dbReference>
<keyword evidence="2" id="KW-1185">Reference proteome</keyword>
<sequence length="79" mass="9160">MKRKSRELSSILTPEFFRGITPREDSVSFHMIFTSMYVQAWQELPPAREFSVLVTTDPVKKAPSTRMNVVERGFLLIIN</sequence>
<reference evidence="1 2" key="1">
    <citation type="journal article" date="2013" name="Int. J. Syst. Evol. Microbiol.">
        <title>Tumebacillus flagellatus sp. nov., an alpha-amylase/pullulanase-producing bacterium isolated from cassava wastewater.</title>
        <authorList>
            <person name="Wang Q."/>
            <person name="Xie N."/>
            <person name="Qin Y."/>
            <person name="Shen N."/>
            <person name="Zhu J."/>
            <person name="Mi H."/>
            <person name="Huang R."/>
        </authorList>
    </citation>
    <scope>NUCLEOTIDE SEQUENCE [LARGE SCALE GENOMIC DNA]</scope>
    <source>
        <strain evidence="1 2">GST4</strain>
    </source>
</reference>
<dbReference type="AlphaFoldDB" id="A0A074LRB6"/>
<dbReference type="EMBL" id="JMIR01000003">
    <property type="protein sequence ID" value="KEO84656.1"/>
    <property type="molecule type" value="Genomic_DNA"/>
</dbReference>
<name>A0A074LRB6_9BACL</name>
<protein>
    <submittedName>
        <fullName evidence="1">Uncharacterized protein</fullName>
    </submittedName>
</protein>
<evidence type="ECO:0000313" key="1">
    <source>
        <dbReference type="EMBL" id="KEO84656.1"/>
    </source>
</evidence>